<dbReference type="STRING" id="290315.Clim_2052"/>
<dbReference type="InterPro" id="IPR010192">
    <property type="entry name" value="MenE"/>
</dbReference>
<evidence type="ECO:0000256" key="2">
    <source>
        <dbReference type="ARBA" id="ARBA00022598"/>
    </source>
</evidence>
<sequence>MDLVNRASLLFDSSPALISPAATLSFRQCASITSRIAGRLYEKGLRSGDAVAILSPNSPESALLMMSLLGNGLIAAPLNHRFPPEQLLKTLQALHPEMVVTADPEIIKPGESPFKAENMQDIAFAASEPESPDRSAPRMKMERPVTIIHTSASSGLPKAAQHSFGNHWYSALGAARNMPLGNGDCWLLSLPFFHIGGYAVLFRALVSGSAVALPDPHDAIERSLERFPATHLSLVPTQLYRLLRKPETLPILRKLKAVLLGGSAVPAPLLAECIREGIPVFVSYGSTEMSSQIATTPAPDGSFRKNCGKPLPWRELAIAGDGEILVRGACLFQGYLKNSASGRQPHPELDSEGWFHTGDTGSLDDNGNLSVSGRKDNMFISGGENLHCEEIEEALSTVEGIEQALVVPLADREYGQRAAAFIKTAQPGTPTDDAITETMLKTAGRLKTPVLYIRICQWVTLPGSQKIDRKWYNRQVREGKIH</sequence>
<dbReference type="PANTHER" id="PTHR43201:SF32">
    <property type="entry name" value="2-SUCCINYLBENZOATE--COA LIGASE, CHLOROPLASTIC_PEROXISOMAL"/>
    <property type="match status" value="1"/>
</dbReference>
<evidence type="ECO:0000259" key="5">
    <source>
        <dbReference type="Pfam" id="PF00501"/>
    </source>
</evidence>
<dbReference type="GO" id="GO:0009234">
    <property type="term" value="P:menaquinone biosynthetic process"/>
    <property type="evidence" value="ECO:0007669"/>
    <property type="project" value="UniProtKB-KW"/>
</dbReference>
<dbReference type="GO" id="GO:0031956">
    <property type="term" value="F:medium-chain fatty acid-CoA ligase activity"/>
    <property type="evidence" value="ECO:0007669"/>
    <property type="project" value="TreeGrafter"/>
</dbReference>
<dbReference type="HOGENOM" id="CLU_000022_59_0_10"/>
<gene>
    <name evidence="6" type="ordered locus">Clim_2052</name>
</gene>
<dbReference type="GO" id="GO:0005524">
    <property type="term" value="F:ATP binding"/>
    <property type="evidence" value="ECO:0007669"/>
    <property type="project" value="UniProtKB-KW"/>
</dbReference>
<evidence type="ECO:0000256" key="4">
    <source>
        <dbReference type="ARBA" id="ARBA00022840"/>
    </source>
</evidence>
<keyword evidence="3" id="KW-0547">Nucleotide-binding</keyword>
<dbReference type="InterPro" id="IPR042099">
    <property type="entry name" value="ANL_N_sf"/>
</dbReference>
<dbReference type="Gene3D" id="3.40.50.12780">
    <property type="entry name" value="N-terminal domain of ligase-like"/>
    <property type="match status" value="1"/>
</dbReference>
<keyword evidence="1" id="KW-0474">Menaquinone biosynthesis</keyword>
<dbReference type="InterPro" id="IPR045851">
    <property type="entry name" value="AMP-bd_C_sf"/>
</dbReference>
<dbReference type="OrthoDB" id="4317020at2"/>
<dbReference type="GO" id="GO:0008756">
    <property type="term" value="F:o-succinylbenzoate-CoA ligase activity"/>
    <property type="evidence" value="ECO:0007669"/>
    <property type="project" value="InterPro"/>
</dbReference>
<organism evidence="6 7">
    <name type="scientific">Chlorobium limicola (strain DSM 245 / NBRC 103803 / 6330)</name>
    <dbReference type="NCBI Taxonomy" id="290315"/>
    <lineage>
        <taxon>Bacteria</taxon>
        <taxon>Pseudomonadati</taxon>
        <taxon>Chlorobiota</taxon>
        <taxon>Chlorobiia</taxon>
        <taxon>Chlorobiales</taxon>
        <taxon>Chlorobiaceae</taxon>
        <taxon>Chlorobium/Pelodictyon group</taxon>
        <taxon>Chlorobium</taxon>
    </lineage>
</organism>
<evidence type="ECO:0000313" key="6">
    <source>
        <dbReference type="EMBL" id="ACD91081.1"/>
    </source>
</evidence>
<dbReference type="GO" id="GO:0006631">
    <property type="term" value="P:fatty acid metabolic process"/>
    <property type="evidence" value="ECO:0007669"/>
    <property type="project" value="TreeGrafter"/>
</dbReference>
<feature type="domain" description="AMP-dependent synthetase/ligase" evidence="5">
    <location>
        <begin position="14"/>
        <end position="336"/>
    </location>
</feature>
<dbReference type="eggNOG" id="COG0318">
    <property type="taxonomic scope" value="Bacteria"/>
</dbReference>
<dbReference type="KEGG" id="cli:Clim_2052"/>
<dbReference type="Gene3D" id="3.30.300.30">
    <property type="match status" value="1"/>
</dbReference>
<dbReference type="PANTHER" id="PTHR43201">
    <property type="entry name" value="ACYL-COA SYNTHETASE"/>
    <property type="match status" value="1"/>
</dbReference>
<dbReference type="RefSeq" id="WP_012466950.1">
    <property type="nucleotide sequence ID" value="NC_010803.1"/>
</dbReference>
<evidence type="ECO:0000256" key="3">
    <source>
        <dbReference type="ARBA" id="ARBA00022741"/>
    </source>
</evidence>
<dbReference type="AlphaFoldDB" id="B3EG72"/>
<keyword evidence="4" id="KW-0067">ATP-binding</keyword>
<dbReference type="SUPFAM" id="SSF56801">
    <property type="entry name" value="Acetyl-CoA synthetase-like"/>
    <property type="match status" value="1"/>
</dbReference>
<dbReference type="EMBL" id="CP001097">
    <property type="protein sequence ID" value="ACD91081.1"/>
    <property type="molecule type" value="Genomic_DNA"/>
</dbReference>
<dbReference type="InterPro" id="IPR000873">
    <property type="entry name" value="AMP-dep_synth/lig_dom"/>
</dbReference>
<keyword evidence="2 6" id="KW-0436">Ligase</keyword>
<reference evidence="6 7" key="1">
    <citation type="submission" date="2008-05" db="EMBL/GenBank/DDBJ databases">
        <title>Complete sequence of Chlorobium limicola DSM 245.</title>
        <authorList>
            <consortium name="US DOE Joint Genome Institute"/>
            <person name="Lucas S."/>
            <person name="Copeland A."/>
            <person name="Lapidus A."/>
            <person name="Glavina del Rio T."/>
            <person name="Dalin E."/>
            <person name="Tice H."/>
            <person name="Bruce D."/>
            <person name="Goodwin L."/>
            <person name="Pitluck S."/>
            <person name="Schmutz J."/>
            <person name="Larimer F."/>
            <person name="Land M."/>
            <person name="Hauser L."/>
            <person name="Kyrpides N."/>
            <person name="Ovchinnikova G."/>
            <person name="Zhao F."/>
            <person name="Li T."/>
            <person name="Liu Z."/>
            <person name="Overmann J."/>
            <person name="Bryant D.A."/>
            <person name="Richardson P."/>
        </authorList>
    </citation>
    <scope>NUCLEOTIDE SEQUENCE [LARGE SCALE GENOMIC DNA]</scope>
    <source>
        <strain evidence="7">DSM 245 / NBRC 103803 / 6330</strain>
    </source>
</reference>
<proteinExistence type="predicted"/>
<evidence type="ECO:0000256" key="1">
    <source>
        <dbReference type="ARBA" id="ARBA00022428"/>
    </source>
</evidence>
<dbReference type="Pfam" id="PF00501">
    <property type="entry name" value="AMP-binding"/>
    <property type="match status" value="1"/>
</dbReference>
<name>B3EG72_CHLL2</name>
<dbReference type="Proteomes" id="UP000008841">
    <property type="component" value="Chromosome"/>
</dbReference>
<protein>
    <submittedName>
        <fullName evidence="6">O-succinylbenzoate-CoA ligase</fullName>
    </submittedName>
</protein>
<evidence type="ECO:0000313" key="7">
    <source>
        <dbReference type="Proteomes" id="UP000008841"/>
    </source>
</evidence>
<dbReference type="NCBIfam" id="TIGR01923">
    <property type="entry name" value="menE"/>
    <property type="match status" value="1"/>
</dbReference>
<accession>B3EG72</accession>
<dbReference type="CDD" id="cd17630">
    <property type="entry name" value="OSB_MenE-like"/>
    <property type="match status" value="1"/>
</dbReference>